<dbReference type="CDD" id="cd02522">
    <property type="entry name" value="GT_2_like_a"/>
    <property type="match status" value="1"/>
</dbReference>
<keyword evidence="4" id="KW-0808">Transferase</keyword>
<sequence>MISIIVPVFNEENTIKVLLKHLDQVSGTQIHELLLIDGGSTDDTLKKVNDYDRRRIAQKIGAFPIKVFRSNKGRAVQMNFGARKAEADILYFLHADSLPPKHFDEAIVTYVKDNKRAGCFRMKFDHKHWWLGLMAWFTKINHRACRGGDQSLFVCKKVFQEIGGYDERYIVFEDNHFIGKLYDQKMFSVIPSWIVTSSRRYREHGVWRLQYYFLIIYIKRWFGASGEELCAYYKKKVVK</sequence>
<dbReference type="Proteomes" id="UP000324376">
    <property type="component" value="Unassembled WGS sequence"/>
</dbReference>
<keyword evidence="5" id="KW-0472">Membrane</keyword>
<reference evidence="7 8" key="1">
    <citation type="submission" date="2019-07" db="EMBL/GenBank/DDBJ databases">
        <title>Genomic Encyclopedia of Archaeal and Bacterial Type Strains, Phase II (KMG-II): from individual species to whole genera.</title>
        <authorList>
            <person name="Goeker M."/>
        </authorList>
    </citation>
    <scope>NUCLEOTIDE SEQUENCE [LARGE SCALE GENOMIC DNA]</scope>
    <source>
        <strain evidence="7 8">DSM 17527</strain>
    </source>
</reference>
<dbReference type="GO" id="GO:0016757">
    <property type="term" value="F:glycosyltransferase activity"/>
    <property type="evidence" value="ECO:0007669"/>
    <property type="project" value="UniProtKB-KW"/>
</dbReference>
<evidence type="ECO:0000313" key="7">
    <source>
        <dbReference type="EMBL" id="TYP77256.1"/>
    </source>
</evidence>
<evidence type="ECO:0000256" key="3">
    <source>
        <dbReference type="ARBA" id="ARBA00022676"/>
    </source>
</evidence>
<name>A0A5S5CG46_9FLAO</name>
<evidence type="ECO:0000259" key="6">
    <source>
        <dbReference type="Pfam" id="PF00535"/>
    </source>
</evidence>
<comment type="subcellular location">
    <subcellularLocation>
        <location evidence="1">Cell membrane</location>
    </subcellularLocation>
</comment>
<keyword evidence="2" id="KW-1003">Cell membrane</keyword>
<protein>
    <recommendedName>
        <fullName evidence="6">Glycosyltransferase 2-like domain-containing protein</fullName>
    </recommendedName>
</protein>
<feature type="domain" description="Glycosyltransferase 2-like" evidence="6">
    <location>
        <begin position="3"/>
        <end position="129"/>
    </location>
</feature>
<dbReference type="SUPFAM" id="SSF53448">
    <property type="entry name" value="Nucleotide-diphospho-sugar transferases"/>
    <property type="match status" value="1"/>
</dbReference>
<dbReference type="GO" id="GO:0005886">
    <property type="term" value="C:plasma membrane"/>
    <property type="evidence" value="ECO:0007669"/>
    <property type="project" value="UniProtKB-SubCell"/>
</dbReference>
<evidence type="ECO:0000313" key="8">
    <source>
        <dbReference type="Proteomes" id="UP000324376"/>
    </source>
</evidence>
<dbReference type="InterPro" id="IPR029044">
    <property type="entry name" value="Nucleotide-diphossugar_trans"/>
</dbReference>
<dbReference type="RefSeq" id="WP_148781271.1">
    <property type="nucleotide sequence ID" value="NZ_VNHU01000001.1"/>
</dbReference>
<evidence type="ECO:0000256" key="5">
    <source>
        <dbReference type="ARBA" id="ARBA00023136"/>
    </source>
</evidence>
<organism evidence="7 8">
    <name type="scientific">Aquimarina intermedia</name>
    <dbReference type="NCBI Taxonomy" id="350814"/>
    <lineage>
        <taxon>Bacteria</taxon>
        <taxon>Pseudomonadati</taxon>
        <taxon>Bacteroidota</taxon>
        <taxon>Flavobacteriia</taxon>
        <taxon>Flavobacteriales</taxon>
        <taxon>Flavobacteriaceae</taxon>
        <taxon>Aquimarina</taxon>
    </lineage>
</organism>
<dbReference type="Gene3D" id="3.90.550.10">
    <property type="entry name" value="Spore Coat Polysaccharide Biosynthesis Protein SpsA, Chain A"/>
    <property type="match status" value="1"/>
</dbReference>
<accession>A0A5S5CG46</accession>
<keyword evidence="3" id="KW-0328">Glycosyltransferase</keyword>
<gene>
    <name evidence="7" type="ORF">BD809_101408</name>
</gene>
<dbReference type="PANTHER" id="PTHR43646:SF2">
    <property type="entry name" value="GLYCOSYLTRANSFERASE 2-LIKE DOMAIN-CONTAINING PROTEIN"/>
    <property type="match status" value="1"/>
</dbReference>
<dbReference type="InterPro" id="IPR026461">
    <property type="entry name" value="Trfase_2_rSAM/seldom_assoc"/>
</dbReference>
<dbReference type="OrthoDB" id="9810303at2"/>
<dbReference type="InterPro" id="IPR001173">
    <property type="entry name" value="Glyco_trans_2-like"/>
</dbReference>
<dbReference type="EMBL" id="VNHU01000001">
    <property type="protein sequence ID" value="TYP77256.1"/>
    <property type="molecule type" value="Genomic_DNA"/>
</dbReference>
<comment type="caution">
    <text evidence="7">The sequence shown here is derived from an EMBL/GenBank/DDBJ whole genome shotgun (WGS) entry which is preliminary data.</text>
</comment>
<dbReference type="PANTHER" id="PTHR43646">
    <property type="entry name" value="GLYCOSYLTRANSFERASE"/>
    <property type="match status" value="1"/>
</dbReference>
<evidence type="ECO:0000256" key="4">
    <source>
        <dbReference type="ARBA" id="ARBA00022679"/>
    </source>
</evidence>
<dbReference type="AlphaFoldDB" id="A0A5S5CG46"/>
<evidence type="ECO:0000256" key="2">
    <source>
        <dbReference type="ARBA" id="ARBA00022475"/>
    </source>
</evidence>
<dbReference type="Pfam" id="PF00535">
    <property type="entry name" value="Glycos_transf_2"/>
    <property type="match status" value="1"/>
</dbReference>
<proteinExistence type="predicted"/>
<dbReference type="NCBIfam" id="TIGR04283">
    <property type="entry name" value="glyco_like_mftF"/>
    <property type="match status" value="1"/>
</dbReference>
<keyword evidence="8" id="KW-1185">Reference proteome</keyword>
<evidence type="ECO:0000256" key="1">
    <source>
        <dbReference type="ARBA" id="ARBA00004236"/>
    </source>
</evidence>